<evidence type="ECO:0000259" key="6">
    <source>
        <dbReference type="Pfam" id="PF00899"/>
    </source>
</evidence>
<dbReference type="EMBL" id="LLYB01000083">
    <property type="protein sequence ID" value="KRR21000.1"/>
    <property type="molecule type" value="Genomic_DNA"/>
</dbReference>
<dbReference type="InterPro" id="IPR000594">
    <property type="entry name" value="ThiF_NAD_FAD-bd"/>
</dbReference>
<dbReference type="AlphaFoldDB" id="A0A0R3ML09"/>
<dbReference type="InterPro" id="IPR035985">
    <property type="entry name" value="Ubiquitin-activating_enz"/>
</dbReference>
<sequence>MTNFNIVFIEQQEAELRDLLYETKDVEGAAYVLLRECKIASDPWERRSRTKLVVREIVPIAAEHRVSSSGQHVTWDTKGFVALLQRCQREELVLAIAHCHPRGPRDFSDQDDRNEAELLRTACNRNGPATKLVSILFYDDGGIRARVWQYPKHKEDCKSVAVLGERFRFHFPTAPSPASEVFARQVLAFGPSLMSQLKALRVGIIGAGGTGSATAMLAARAGAAQILVVDDDIVEPTNLNRLHGATQSDADAMMSKADVAAREIARMGLGVRVVPLKGWANAPHVQDALKSCDIVFCCTDDNSGRIFLNRLAYFYFIPVIDMGLAMAVAKPPADGMADISARVTTILPPETCLLCRDAVDTDLAREEDLRRRNPTEYDRQKREAYVRGEGNPNPAVVTFTTEVACMAVNELLNRIVGYRKREMGSEHRRRFLFCEDRATSASPRNSCPICADKLYWGMADAEPFLDLVG</sequence>
<dbReference type="Gene3D" id="3.40.50.720">
    <property type="entry name" value="NAD(P)-binding Rossmann-like Domain"/>
    <property type="match status" value="1"/>
</dbReference>
<dbReference type="InterPro" id="IPR028090">
    <property type="entry name" value="JAB_dom_prok"/>
</dbReference>
<evidence type="ECO:0000256" key="5">
    <source>
        <dbReference type="ARBA" id="ARBA00023049"/>
    </source>
</evidence>
<reference evidence="8 9" key="1">
    <citation type="submission" date="2014-03" db="EMBL/GenBank/DDBJ databases">
        <title>Bradyrhizobium valentinum sp. nov., isolated from effective nodules of Lupinus mariae-josephae, a lupine endemic of basic-lime soils in Eastern Spain.</title>
        <authorList>
            <person name="Duran D."/>
            <person name="Rey L."/>
            <person name="Navarro A."/>
            <person name="Busquets A."/>
            <person name="Imperial J."/>
            <person name="Ruiz-Argueso T."/>
        </authorList>
    </citation>
    <scope>NUCLEOTIDE SEQUENCE [LARGE SCALE GENOMIC DNA]</scope>
    <source>
        <strain evidence="8 9">CCBAU 23086</strain>
    </source>
</reference>
<proteinExistence type="predicted"/>
<keyword evidence="3" id="KW-0378">Hydrolase</keyword>
<name>A0A0R3ML09_9BRAD</name>
<dbReference type="GO" id="GO:0008237">
    <property type="term" value="F:metallopeptidase activity"/>
    <property type="evidence" value="ECO:0007669"/>
    <property type="project" value="UniProtKB-KW"/>
</dbReference>
<keyword evidence="4" id="KW-0862">Zinc</keyword>
<comment type="caution">
    <text evidence="8">The sequence shown here is derived from an EMBL/GenBank/DDBJ whole genome shotgun (WGS) entry which is preliminary data.</text>
</comment>
<feature type="domain" description="JAB" evidence="7">
    <location>
        <begin position="16"/>
        <end position="127"/>
    </location>
</feature>
<dbReference type="GO" id="GO:0008641">
    <property type="term" value="F:ubiquitin-like modifier activating enzyme activity"/>
    <property type="evidence" value="ECO:0007669"/>
    <property type="project" value="InterPro"/>
</dbReference>
<protein>
    <recommendedName>
        <fullName evidence="10">Thiamine biosynthesis protein ThiF</fullName>
    </recommendedName>
</protein>
<dbReference type="Pfam" id="PF00899">
    <property type="entry name" value="ThiF"/>
    <property type="match status" value="1"/>
</dbReference>
<evidence type="ECO:0008006" key="10">
    <source>
        <dbReference type="Google" id="ProtNLM"/>
    </source>
</evidence>
<dbReference type="GO" id="GO:0006508">
    <property type="term" value="P:proteolysis"/>
    <property type="evidence" value="ECO:0007669"/>
    <property type="project" value="UniProtKB-KW"/>
</dbReference>
<evidence type="ECO:0000313" key="8">
    <source>
        <dbReference type="EMBL" id="KRR21000.1"/>
    </source>
</evidence>
<dbReference type="PANTHER" id="PTHR43267:SF1">
    <property type="entry name" value="TRNA THREONYLCARBAMOYLADENOSINE DEHYDRATASE"/>
    <property type="match status" value="1"/>
</dbReference>
<dbReference type="Proteomes" id="UP000051660">
    <property type="component" value="Unassembled WGS sequence"/>
</dbReference>
<dbReference type="PANTHER" id="PTHR43267">
    <property type="entry name" value="TRNA THREONYLCARBAMOYLADENOSINE DEHYDRATASE"/>
    <property type="match status" value="1"/>
</dbReference>
<dbReference type="InterPro" id="IPR045886">
    <property type="entry name" value="ThiF/MoeB/HesA"/>
</dbReference>
<evidence type="ECO:0000256" key="1">
    <source>
        <dbReference type="ARBA" id="ARBA00022670"/>
    </source>
</evidence>
<feature type="domain" description="THIF-type NAD/FAD binding fold" evidence="6">
    <location>
        <begin position="183"/>
        <end position="421"/>
    </location>
</feature>
<dbReference type="GO" id="GO:0061503">
    <property type="term" value="F:tRNA threonylcarbamoyladenosine dehydratase"/>
    <property type="evidence" value="ECO:0007669"/>
    <property type="project" value="TreeGrafter"/>
</dbReference>
<evidence type="ECO:0000256" key="3">
    <source>
        <dbReference type="ARBA" id="ARBA00022801"/>
    </source>
</evidence>
<accession>A0A0R3ML09</accession>
<dbReference type="GO" id="GO:0046872">
    <property type="term" value="F:metal ion binding"/>
    <property type="evidence" value="ECO:0007669"/>
    <property type="project" value="UniProtKB-KW"/>
</dbReference>
<keyword evidence="2" id="KW-0479">Metal-binding</keyword>
<dbReference type="RefSeq" id="WP_057860188.1">
    <property type="nucleotide sequence ID" value="NZ_LLYB01000083.1"/>
</dbReference>
<keyword evidence="5" id="KW-0482">Metalloprotease</keyword>
<organism evidence="8 9">
    <name type="scientific">Bradyrhizobium lablabi</name>
    <dbReference type="NCBI Taxonomy" id="722472"/>
    <lineage>
        <taxon>Bacteria</taxon>
        <taxon>Pseudomonadati</taxon>
        <taxon>Pseudomonadota</taxon>
        <taxon>Alphaproteobacteria</taxon>
        <taxon>Hyphomicrobiales</taxon>
        <taxon>Nitrobacteraceae</taxon>
        <taxon>Bradyrhizobium</taxon>
    </lineage>
</organism>
<evidence type="ECO:0000256" key="4">
    <source>
        <dbReference type="ARBA" id="ARBA00022833"/>
    </source>
</evidence>
<evidence type="ECO:0000256" key="2">
    <source>
        <dbReference type="ARBA" id="ARBA00022723"/>
    </source>
</evidence>
<dbReference type="OrthoDB" id="2746358at2"/>
<keyword evidence="1" id="KW-0645">Protease</keyword>
<evidence type="ECO:0000259" key="7">
    <source>
        <dbReference type="Pfam" id="PF14464"/>
    </source>
</evidence>
<evidence type="ECO:0000313" key="9">
    <source>
        <dbReference type="Proteomes" id="UP000051660"/>
    </source>
</evidence>
<dbReference type="Pfam" id="PF14464">
    <property type="entry name" value="Prok-JAB"/>
    <property type="match status" value="1"/>
</dbReference>
<dbReference type="SUPFAM" id="SSF69572">
    <property type="entry name" value="Activating enzymes of the ubiquitin-like proteins"/>
    <property type="match status" value="1"/>
</dbReference>
<dbReference type="CDD" id="cd01483">
    <property type="entry name" value="E1_enzyme_family"/>
    <property type="match status" value="1"/>
</dbReference>
<dbReference type="GO" id="GO:0061504">
    <property type="term" value="P:cyclic threonylcarbamoyladenosine biosynthetic process"/>
    <property type="evidence" value="ECO:0007669"/>
    <property type="project" value="TreeGrafter"/>
</dbReference>
<gene>
    <name evidence="8" type="ORF">CQ14_35995</name>
</gene>